<keyword evidence="3" id="KW-1185">Reference proteome</keyword>
<reference evidence="2 3" key="1">
    <citation type="submission" date="2020-07" db="EMBL/GenBank/DDBJ databases">
        <authorList>
            <person name="Feng X."/>
        </authorList>
    </citation>
    <scope>NUCLEOTIDE SEQUENCE [LARGE SCALE GENOMIC DNA]</scope>
    <source>
        <strain evidence="2 3">JCM23202</strain>
    </source>
</reference>
<organism evidence="2 3">
    <name type="scientific">Pelagicoccus albus</name>
    <dbReference type="NCBI Taxonomy" id="415222"/>
    <lineage>
        <taxon>Bacteria</taxon>
        <taxon>Pseudomonadati</taxon>
        <taxon>Verrucomicrobiota</taxon>
        <taxon>Opitutia</taxon>
        <taxon>Puniceicoccales</taxon>
        <taxon>Pelagicoccaceae</taxon>
        <taxon>Pelagicoccus</taxon>
    </lineage>
</organism>
<dbReference type="SUPFAM" id="SSF100950">
    <property type="entry name" value="NagB/RpiA/CoA transferase-like"/>
    <property type="match status" value="1"/>
</dbReference>
<feature type="domain" description="Glucosamine/galactosamine-6-phosphate isomerase" evidence="1">
    <location>
        <begin position="18"/>
        <end position="233"/>
    </location>
</feature>
<dbReference type="Pfam" id="PF01182">
    <property type="entry name" value="Glucosamine_iso"/>
    <property type="match status" value="1"/>
</dbReference>
<protein>
    <submittedName>
        <fullName evidence="2">6-phosphogluconolactonase</fullName>
    </submittedName>
</protein>
<dbReference type="InterPro" id="IPR037171">
    <property type="entry name" value="NagB/RpiA_transferase-like"/>
</dbReference>
<dbReference type="PANTHER" id="PTHR11054:SF0">
    <property type="entry name" value="6-PHOSPHOGLUCONOLACTONASE"/>
    <property type="match status" value="1"/>
</dbReference>
<dbReference type="InterPro" id="IPR039104">
    <property type="entry name" value="6PGL"/>
</dbReference>
<dbReference type="PANTHER" id="PTHR11054">
    <property type="entry name" value="6-PHOSPHOGLUCONOLACTONASE"/>
    <property type="match status" value="1"/>
</dbReference>
<evidence type="ECO:0000313" key="3">
    <source>
        <dbReference type="Proteomes" id="UP000526501"/>
    </source>
</evidence>
<dbReference type="Proteomes" id="UP000526501">
    <property type="component" value="Unassembled WGS sequence"/>
</dbReference>
<name>A0A7X1E9J5_9BACT</name>
<evidence type="ECO:0000259" key="1">
    <source>
        <dbReference type="Pfam" id="PF01182"/>
    </source>
</evidence>
<dbReference type="InterPro" id="IPR006148">
    <property type="entry name" value="Glc/Gal-6P_isomerase"/>
</dbReference>
<dbReference type="Gene3D" id="3.40.50.1360">
    <property type="match status" value="1"/>
</dbReference>
<comment type="caution">
    <text evidence="2">The sequence shown here is derived from an EMBL/GenBank/DDBJ whole genome shotgun (WGS) entry which is preliminary data.</text>
</comment>
<proteinExistence type="predicted"/>
<dbReference type="GO" id="GO:0005975">
    <property type="term" value="P:carbohydrate metabolic process"/>
    <property type="evidence" value="ECO:0007669"/>
    <property type="project" value="InterPro"/>
</dbReference>
<dbReference type="EMBL" id="JACHVC010000007">
    <property type="protein sequence ID" value="MBC2605842.1"/>
    <property type="molecule type" value="Genomic_DNA"/>
</dbReference>
<sequence length="245" mass="26828">MNTYQTEYGTLKVGPKDELLQEALSLAFEHFETLEKEHVSWALTGGSTPKDFYKWIVENERLPVEVMDRVLWTTSDERTVPLESDDNNFGNADRLMLQPLEVIDDAKFPWPTELEPEAAIEAYTKTWNAAAGEGAAYDVCFVGMGDDCHTLSLFPGSPLVSNPVEANFAAVDVPGKGMRLTLSLAGLEKCGLVVLMTLGAGKADALKSVLQGDYDPVNKPSQNLKAVADKAFWLVDEEAAAKLDL</sequence>
<gene>
    <name evidence="2" type="ORF">H5P27_07280</name>
</gene>
<dbReference type="RefSeq" id="WP_185659734.1">
    <property type="nucleotide sequence ID" value="NZ_CAWPOO010000007.1"/>
</dbReference>
<evidence type="ECO:0000313" key="2">
    <source>
        <dbReference type="EMBL" id="MBC2605842.1"/>
    </source>
</evidence>
<accession>A0A7X1E9J5</accession>
<dbReference type="AlphaFoldDB" id="A0A7X1E9J5"/>